<proteinExistence type="predicted"/>
<organism evidence="1 2">
    <name type="scientific">Shewanella algae</name>
    <dbReference type="NCBI Taxonomy" id="38313"/>
    <lineage>
        <taxon>Bacteria</taxon>
        <taxon>Pseudomonadati</taxon>
        <taxon>Pseudomonadota</taxon>
        <taxon>Gammaproteobacteria</taxon>
        <taxon>Alteromonadales</taxon>
        <taxon>Shewanellaceae</taxon>
        <taxon>Shewanella</taxon>
    </lineage>
</organism>
<protein>
    <submittedName>
        <fullName evidence="1">Uncharacterized protein</fullName>
    </submittedName>
</protein>
<sequence length="79" mass="8691">MDDTLFPFELFTEAVADSLVQLWQGAHYAVAKFGQKRLVFAAVKLLLLFGQGNREGHAPFQYLKDGLGGKGSEILPHDA</sequence>
<dbReference type="Proteomes" id="UP000825078">
    <property type="component" value="Chromosome"/>
</dbReference>
<evidence type="ECO:0000313" key="1">
    <source>
        <dbReference type="EMBL" id="BCV43008.1"/>
    </source>
</evidence>
<dbReference type="AlphaFoldDB" id="A0AAD1NKI6"/>
<gene>
    <name evidence="1" type="ORF">TUM17379_00260</name>
</gene>
<accession>A0AAD1NKI6</accession>
<reference evidence="1" key="1">
    <citation type="submission" date="2021-05" db="EMBL/GenBank/DDBJ databases">
        <title>Molecular characterization for Shewanella algae harboring chromosomal blaOXA-55-like strains isolated from clinical and environment sample.</title>
        <authorList>
            <person name="Ohama Y."/>
            <person name="Aoki K."/>
            <person name="Harada S."/>
            <person name="Moriya K."/>
            <person name="Ishii Y."/>
            <person name="Tateda K."/>
        </authorList>
    </citation>
    <scope>NUCLEOTIDE SEQUENCE</scope>
    <source>
        <strain evidence="1">TUM17379</strain>
    </source>
</reference>
<name>A0AAD1NKI6_9GAMM</name>
<dbReference type="EMBL" id="AP024613">
    <property type="protein sequence ID" value="BCV43008.1"/>
    <property type="molecule type" value="Genomic_DNA"/>
</dbReference>
<evidence type="ECO:0000313" key="2">
    <source>
        <dbReference type="Proteomes" id="UP000825078"/>
    </source>
</evidence>